<dbReference type="Proteomes" id="UP001628156">
    <property type="component" value="Unassembled WGS sequence"/>
</dbReference>
<evidence type="ECO:0000313" key="1">
    <source>
        <dbReference type="EMBL" id="GAB1220058.1"/>
    </source>
</evidence>
<evidence type="ECO:0000313" key="2">
    <source>
        <dbReference type="Proteomes" id="UP001628156"/>
    </source>
</evidence>
<accession>A0ABQ0DB33</accession>
<dbReference type="EMBL" id="BAAFRS010000047">
    <property type="protein sequence ID" value="GAB1220058.1"/>
    <property type="molecule type" value="Genomic_DNA"/>
</dbReference>
<keyword evidence="2" id="KW-1185">Reference proteome</keyword>
<reference evidence="1 2" key="1">
    <citation type="journal article" date="2019" name="PLoS Negl. Trop. Dis.">
        <title>Whole genome sequencing of Entamoeba nuttalli reveals mammalian host-related molecular signatures and a novel octapeptide-repeat surface protein.</title>
        <authorList>
            <person name="Tanaka M."/>
            <person name="Makiuchi T."/>
            <person name="Komiyama T."/>
            <person name="Shiina T."/>
            <person name="Osaki K."/>
            <person name="Tachibana H."/>
        </authorList>
    </citation>
    <scope>NUCLEOTIDE SEQUENCE [LARGE SCALE GENOMIC DNA]</scope>
    <source>
        <strain evidence="1 2">P19-061405</strain>
    </source>
</reference>
<comment type="caution">
    <text evidence="1">The sequence shown here is derived from an EMBL/GenBank/DDBJ whole genome shotgun (WGS) entry which is preliminary data.</text>
</comment>
<proteinExistence type="predicted"/>
<name>A0ABQ0DB33_9EUKA</name>
<sequence>MSRSKWYILLTEEILLPICCKCNSKISQELKDEINPIISQFVLEHSSDENPIEIGLNIKTIFSLGTLEIEIKENDNIELLEMPNFKKTNFYVFVKVIIKEPNSIEHEPFIKSFNELIDKIDQSQQPKSIYFN</sequence>
<gene>
    <name evidence="1" type="ORF">ENUP19_0047G0117</name>
</gene>
<protein>
    <submittedName>
        <fullName evidence="1">Uncharacterized protein</fullName>
    </submittedName>
</protein>
<organism evidence="1 2">
    <name type="scientific">Entamoeba nuttalli</name>
    <dbReference type="NCBI Taxonomy" id="412467"/>
    <lineage>
        <taxon>Eukaryota</taxon>
        <taxon>Amoebozoa</taxon>
        <taxon>Evosea</taxon>
        <taxon>Archamoebae</taxon>
        <taxon>Mastigamoebida</taxon>
        <taxon>Entamoebidae</taxon>
        <taxon>Entamoeba</taxon>
    </lineage>
</organism>